<keyword evidence="13" id="KW-1185">Reference proteome</keyword>
<dbReference type="InterPro" id="IPR014743">
    <property type="entry name" value="Cl-channel_core"/>
</dbReference>
<evidence type="ECO:0000256" key="2">
    <source>
        <dbReference type="ARBA" id="ARBA00022448"/>
    </source>
</evidence>
<dbReference type="InterPro" id="IPR001807">
    <property type="entry name" value="ClC"/>
</dbReference>
<accession>A0A9N8DJ76</accession>
<evidence type="ECO:0000256" key="3">
    <source>
        <dbReference type="ARBA" id="ARBA00022692"/>
    </source>
</evidence>
<keyword evidence="9" id="KW-0407">Ion channel</keyword>
<keyword evidence="2" id="KW-0813">Transport</keyword>
<dbReference type="PRINTS" id="PR00762">
    <property type="entry name" value="CLCHANNEL"/>
</dbReference>
<dbReference type="Gene3D" id="1.10.3080.10">
    <property type="entry name" value="Clc chloride channel"/>
    <property type="match status" value="1"/>
</dbReference>
<protein>
    <submittedName>
        <fullName evidence="12">Chloride channel protein CLC-e</fullName>
    </submittedName>
</protein>
<feature type="transmembrane region" description="Helical" evidence="10">
    <location>
        <begin position="394"/>
        <end position="412"/>
    </location>
</feature>
<name>A0A9N8DJ76_9STRA</name>
<dbReference type="EMBL" id="CAICTM010000113">
    <property type="protein sequence ID" value="CAB9501631.1"/>
    <property type="molecule type" value="Genomic_DNA"/>
</dbReference>
<evidence type="ECO:0000256" key="6">
    <source>
        <dbReference type="ARBA" id="ARBA00023136"/>
    </source>
</evidence>
<evidence type="ECO:0000256" key="10">
    <source>
        <dbReference type="SAM" id="Phobius"/>
    </source>
</evidence>
<evidence type="ECO:0000256" key="5">
    <source>
        <dbReference type="ARBA" id="ARBA00023065"/>
    </source>
</evidence>
<feature type="transmembrane region" description="Helical" evidence="10">
    <location>
        <begin position="483"/>
        <end position="504"/>
    </location>
</feature>
<dbReference type="CDD" id="cd00400">
    <property type="entry name" value="Voltage_gated_ClC"/>
    <property type="match status" value="1"/>
</dbReference>
<dbReference type="GO" id="GO:0005254">
    <property type="term" value="F:chloride channel activity"/>
    <property type="evidence" value="ECO:0007669"/>
    <property type="project" value="UniProtKB-KW"/>
</dbReference>
<dbReference type="Pfam" id="PF00654">
    <property type="entry name" value="Voltage_CLC"/>
    <property type="match status" value="2"/>
</dbReference>
<keyword evidence="11" id="KW-0732">Signal</keyword>
<dbReference type="PANTHER" id="PTHR43427:SF6">
    <property type="entry name" value="CHLORIDE CHANNEL PROTEIN CLC-E"/>
    <property type="match status" value="1"/>
</dbReference>
<dbReference type="GO" id="GO:0034707">
    <property type="term" value="C:chloride channel complex"/>
    <property type="evidence" value="ECO:0007669"/>
    <property type="project" value="UniProtKB-KW"/>
</dbReference>
<evidence type="ECO:0000256" key="1">
    <source>
        <dbReference type="ARBA" id="ARBA00004141"/>
    </source>
</evidence>
<evidence type="ECO:0000256" key="4">
    <source>
        <dbReference type="ARBA" id="ARBA00022989"/>
    </source>
</evidence>
<keyword evidence="8" id="KW-0868">Chloride</keyword>
<feature type="transmembrane region" description="Helical" evidence="10">
    <location>
        <begin position="432"/>
        <end position="449"/>
    </location>
</feature>
<dbReference type="Proteomes" id="UP001153069">
    <property type="component" value="Unassembled WGS sequence"/>
</dbReference>
<keyword evidence="3 10" id="KW-0812">Transmembrane</keyword>
<organism evidence="12 13">
    <name type="scientific">Seminavis robusta</name>
    <dbReference type="NCBI Taxonomy" id="568900"/>
    <lineage>
        <taxon>Eukaryota</taxon>
        <taxon>Sar</taxon>
        <taxon>Stramenopiles</taxon>
        <taxon>Ochrophyta</taxon>
        <taxon>Bacillariophyta</taxon>
        <taxon>Bacillariophyceae</taxon>
        <taxon>Bacillariophycidae</taxon>
        <taxon>Naviculales</taxon>
        <taxon>Naviculaceae</taxon>
        <taxon>Seminavis</taxon>
    </lineage>
</organism>
<keyword evidence="7" id="KW-0869">Chloride channel</keyword>
<keyword evidence="5" id="KW-0406">Ion transport</keyword>
<evidence type="ECO:0000313" key="13">
    <source>
        <dbReference type="Proteomes" id="UP001153069"/>
    </source>
</evidence>
<dbReference type="OrthoDB" id="4564at2759"/>
<evidence type="ECO:0000256" key="9">
    <source>
        <dbReference type="ARBA" id="ARBA00023303"/>
    </source>
</evidence>
<feature type="transmembrane region" description="Helical" evidence="10">
    <location>
        <begin position="524"/>
        <end position="551"/>
    </location>
</feature>
<keyword evidence="6 10" id="KW-0472">Membrane</keyword>
<feature type="signal peptide" evidence="11">
    <location>
        <begin position="1"/>
        <end position="20"/>
    </location>
</feature>
<feature type="transmembrane region" description="Helical" evidence="10">
    <location>
        <begin position="326"/>
        <end position="351"/>
    </location>
</feature>
<dbReference type="SUPFAM" id="SSF81340">
    <property type="entry name" value="Clc chloride channel"/>
    <property type="match status" value="2"/>
</dbReference>
<feature type="transmembrane region" description="Helical" evidence="10">
    <location>
        <begin position="162"/>
        <end position="185"/>
    </location>
</feature>
<evidence type="ECO:0000256" key="11">
    <source>
        <dbReference type="SAM" id="SignalP"/>
    </source>
</evidence>
<sequence length="722" mass="76843">MMKQSICVLVGLAATGFASAFQGSIPFENSHLTRKSSSSARSNSPFSRKALTLPLLLPHEEGNVVMADDRSFVNGGDWLSCACRNLEEQVAQCWSDVEEWGVEAATRLKEALPFWNDPEGNLASSMATGIETAVTKTADKASSSALFHLMDPTAYELTQSGFVGAITGLLVVAFKLSIEAVRSLFYEQDFLASHHSLLPLIPALGGAMVGLLLLSGGSFAPGLKGIVQQVDQEEQQQHPELSSSKNSIWDHLKVQADALRKSAAAIATLGTGCSLGPEGPCVEIGLNVARACTQLNKPITQSALDAQPDDESPDQNWKPVRGWNRILLSSGAAAGVAAGFNAPIAGVFFALEIMQKAFSSIDKDEPTTAERTTTTDKLSPNLSSLLPMTAPNNIAPILLASVISALISQNFLGDHLALCFTHIDLKTPLLELPLYLILGGLSGVVAAAFSESSKVSQQFFAGDFGLPQVRRFMSELPDAAKPVIGGLLCGLVGLVFPQILFFGYEAMNSLLKNNALPMNLALSLLVSKSVMTAVSVGSGLVGGTFALALFLGAMLGTAFQNGSVHLADTILNWSYASTTTWHLDAMTMGAFTPMMHQLQQHAIPGALEIGSVPAYAMVGAASTLAALFRAPLTASLLLFEVTRNYDAILPLLASAGVASIVGELLEERFAAKQPAVEVMTTFTRPRAFRVAQHPLLEEDDCYWVEQEPVHDCPRDGVALERQ</sequence>
<evidence type="ECO:0000256" key="7">
    <source>
        <dbReference type="ARBA" id="ARBA00023173"/>
    </source>
</evidence>
<dbReference type="InterPro" id="IPR050368">
    <property type="entry name" value="ClC-type_chloride_channel"/>
</dbReference>
<gene>
    <name evidence="12" type="ORF">SEMRO_114_G056240.1</name>
</gene>
<evidence type="ECO:0000256" key="8">
    <source>
        <dbReference type="ARBA" id="ARBA00023214"/>
    </source>
</evidence>
<evidence type="ECO:0000313" key="12">
    <source>
        <dbReference type="EMBL" id="CAB9501631.1"/>
    </source>
</evidence>
<proteinExistence type="predicted"/>
<comment type="caution">
    <text evidence="12">The sequence shown here is derived from an EMBL/GenBank/DDBJ whole genome shotgun (WGS) entry which is preliminary data.</text>
</comment>
<comment type="subcellular location">
    <subcellularLocation>
        <location evidence="1">Membrane</location>
        <topology evidence="1">Multi-pass membrane protein</topology>
    </subcellularLocation>
</comment>
<feature type="chain" id="PRO_5040182404" evidence="11">
    <location>
        <begin position="21"/>
        <end position="722"/>
    </location>
</feature>
<reference evidence="12" key="1">
    <citation type="submission" date="2020-06" db="EMBL/GenBank/DDBJ databases">
        <authorList>
            <consortium name="Plant Systems Biology data submission"/>
        </authorList>
    </citation>
    <scope>NUCLEOTIDE SEQUENCE</scope>
    <source>
        <strain evidence="12">D6</strain>
    </source>
</reference>
<dbReference type="PANTHER" id="PTHR43427">
    <property type="entry name" value="CHLORIDE CHANNEL PROTEIN CLC-E"/>
    <property type="match status" value="1"/>
</dbReference>
<keyword evidence="4 10" id="KW-1133">Transmembrane helix</keyword>
<feature type="transmembrane region" description="Helical" evidence="10">
    <location>
        <begin position="197"/>
        <end position="220"/>
    </location>
</feature>
<dbReference type="AlphaFoldDB" id="A0A9N8DJ76"/>